<reference evidence="1" key="1">
    <citation type="submission" date="2023-10" db="EMBL/GenBank/DDBJ databases">
        <authorList>
            <person name="Chen Y."/>
            <person name="Shah S."/>
            <person name="Dougan E. K."/>
            <person name="Thang M."/>
            <person name="Chan C."/>
        </authorList>
    </citation>
    <scope>NUCLEOTIDE SEQUENCE [LARGE SCALE GENOMIC DNA]</scope>
</reference>
<keyword evidence="2" id="KW-1185">Reference proteome</keyword>
<comment type="caution">
    <text evidence="1">The sequence shown here is derived from an EMBL/GenBank/DDBJ whole genome shotgun (WGS) entry which is preliminary data.</text>
</comment>
<organism evidence="1 2">
    <name type="scientific">Prorocentrum cordatum</name>
    <dbReference type="NCBI Taxonomy" id="2364126"/>
    <lineage>
        <taxon>Eukaryota</taxon>
        <taxon>Sar</taxon>
        <taxon>Alveolata</taxon>
        <taxon>Dinophyceae</taxon>
        <taxon>Prorocentrales</taxon>
        <taxon>Prorocentraceae</taxon>
        <taxon>Prorocentrum</taxon>
    </lineage>
</organism>
<dbReference type="Proteomes" id="UP001189429">
    <property type="component" value="Unassembled WGS sequence"/>
</dbReference>
<evidence type="ECO:0000313" key="2">
    <source>
        <dbReference type="Proteomes" id="UP001189429"/>
    </source>
</evidence>
<gene>
    <name evidence="1" type="ORF">PCOR1329_LOCUS41711</name>
</gene>
<protein>
    <submittedName>
        <fullName evidence="1">Uncharacterized protein</fullName>
    </submittedName>
</protein>
<proteinExistence type="predicted"/>
<name>A0ABN9TRT4_9DINO</name>
<dbReference type="EMBL" id="CAUYUJ010015016">
    <property type="protein sequence ID" value="CAK0848872.1"/>
    <property type="molecule type" value="Genomic_DNA"/>
</dbReference>
<accession>A0ABN9TRT4</accession>
<sequence length="149" mass="16518">MVVHYLETSVAQFREEQRVEKAVWDCIEQTGVKKSYTQKAFDKLTRSYDVAHFKAPYGTNAAETPELGMLQDFVQGWMFEFVKNAHDVLNSGVAGEGSSRTSRDEQVLFVTVLFQNLCDSKNACLPSDLTSLIPAAGARRAAEPSGHVV</sequence>
<evidence type="ECO:0000313" key="1">
    <source>
        <dbReference type="EMBL" id="CAK0848872.1"/>
    </source>
</evidence>